<dbReference type="Proteomes" id="UP001193501">
    <property type="component" value="Unassembled WGS sequence"/>
</dbReference>
<dbReference type="NCBIfam" id="TIGR00624">
    <property type="entry name" value="tag"/>
    <property type="match status" value="1"/>
</dbReference>
<dbReference type="Pfam" id="PF03352">
    <property type="entry name" value="Adenine_glyco"/>
    <property type="match status" value="1"/>
</dbReference>
<keyword evidence="1" id="KW-0862">Zinc</keyword>
<dbReference type="InterPro" id="IPR004597">
    <property type="entry name" value="Tag"/>
</dbReference>
<proteinExistence type="predicted"/>
<dbReference type="GO" id="GO:0046872">
    <property type="term" value="F:metal ion binding"/>
    <property type="evidence" value="ECO:0007669"/>
    <property type="project" value="UniProtKB-KW"/>
</dbReference>
<feature type="binding site" evidence="1">
    <location>
        <position position="181"/>
    </location>
    <ligand>
        <name>Zn(2+)</name>
        <dbReference type="ChEBI" id="CHEBI:29105"/>
    </ligand>
</feature>
<feature type="binding site" evidence="1">
    <location>
        <position position="23"/>
    </location>
    <ligand>
        <name>Zn(2+)</name>
        <dbReference type="ChEBI" id="CHEBI:29105"/>
    </ligand>
</feature>
<dbReference type="Gene3D" id="1.10.340.30">
    <property type="entry name" value="Hypothetical protein, domain 2"/>
    <property type="match status" value="1"/>
</dbReference>
<dbReference type="PANTHER" id="PTHR30037">
    <property type="entry name" value="DNA-3-METHYLADENINE GLYCOSYLASE 1"/>
    <property type="match status" value="1"/>
</dbReference>
<dbReference type="EMBL" id="JAABNR010000004">
    <property type="protein sequence ID" value="NBZ86956.1"/>
    <property type="molecule type" value="Genomic_DNA"/>
</dbReference>
<feature type="binding site" evidence="1">
    <location>
        <position position="177"/>
    </location>
    <ligand>
        <name>Zn(2+)</name>
        <dbReference type="ChEBI" id="CHEBI:29105"/>
    </ligand>
</feature>
<dbReference type="GO" id="GO:0006284">
    <property type="term" value="P:base-excision repair"/>
    <property type="evidence" value="ECO:0007669"/>
    <property type="project" value="InterPro"/>
</dbReference>
<comment type="caution">
    <text evidence="2">The sequence shown here is derived from an EMBL/GenBank/DDBJ whole genome shotgun (WGS) entry which is preliminary data.</text>
</comment>
<sequence length="186" mass="21178">MSLPQDLNRCPWCGSDPLYMAYHDQEWGVAEYDPRALWEKLILDGFQAGLSWITILRKREAFRAEFEGFDPARIAQWEEARIERALQNPGIVRHRGKIAGAVKNARAYLDIPDFAAFCWRHVGGKPLVNRPATHGDIPTESEISRALSRDLKKAGFTFVGPTIVYAWMQACGLIDDHLVTCHKSRR</sequence>
<dbReference type="InterPro" id="IPR005019">
    <property type="entry name" value="Adenine_glyco"/>
</dbReference>
<organism evidence="2 3">
    <name type="scientific">Stagnihabitans tardus</name>
    <dbReference type="NCBI Taxonomy" id="2699202"/>
    <lineage>
        <taxon>Bacteria</taxon>
        <taxon>Pseudomonadati</taxon>
        <taxon>Pseudomonadota</taxon>
        <taxon>Alphaproteobacteria</taxon>
        <taxon>Rhodobacterales</taxon>
        <taxon>Paracoccaceae</taxon>
        <taxon>Stagnihabitans</taxon>
    </lineage>
</organism>
<gene>
    <name evidence="2" type="primary">tag</name>
    <name evidence="2" type="ORF">GV832_05130</name>
</gene>
<name>A0AAE4Y6V4_9RHOB</name>
<dbReference type="SUPFAM" id="SSF48150">
    <property type="entry name" value="DNA-glycosylase"/>
    <property type="match status" value="1"/>
</dbReference>
<dbReference type="EC" id="3.2.2.20" evidence="2"/>
<dbReference type="InterPro" id="IPR052891">
    <property type="entry name" value="DNA-3mA_glycosylase"/>
</dbReference>
<dbReference type="RefSeq" id="WP_168773771.1">
    <property type="nucleotide sequence ID" value="NZ_JAABNR010000004.1"/>
</dbReference>
<feature type="binding site" evidence="1">
    <location>
        <position position="10"/>
    </location>
    <ligand>
        <name>Zn(2+)</name>
        <dbReference type="ChEBI" id="CHEBI:29105"/>
    </ligand>
</feature>
<dbReference type="AlphaFoldDB" id="A0AAE4Y6V4"/>
<keyword evidence="2" id="KW-0378">Hydrolase</keyword>
<evidence type="ECO:0000313" key="2">
    <source>
        <dbReference type="EMBL" id="NBZ86956.1"/>
    </source>
</evidence>
<reference evidence="2" key="1">
    <citation type="submission" date="2020-01" db="EMBL/GenBank/DDBJ databases">
        <authorList>
            <person name="Chen W.-M."/>
        </authorList>
    </citation>
    <scope>NUCLEOTIDE SEQUENCE</scope>
    <source>
        <strain evidence="2">CYK-10</strain>
    </source>
</reference>
<dbReference type="PANTHER" id="PTHR30037:SF4">
    <property type="entry name" value="DNA-3-METHYLADENINE GLYCOSYLASE I"/>
    <property type="match status" value="1"/>
</dbReference>
<keyword evidence="2" id="KW-0326">Glycosidase</keyword>
<evidence type="ECO:0000313" key="3">
    <source>
        <dbReference type="Proteomes" id="UP001193501"/>
    </source>
</evidence>
<accession>A0AAE4Y6V4</accession>
<dbReference type="InterPro" id="IPR011257">
    <property type="entry name" value="DNA_glycosylase"/>
</dbReference>
<dbReference type="GO" id="GO:0008725">
    <property type="term" value="F:DNA-3-methyladenine glycosylase activity"/>
    <property type="evidence" value="ECO:0007669"/>
    <property type="project" value="UniProtKB-EC"/>
</dbReference>
<keyword evidence="1" id="KW-0479">Metal-binding</keyword>
<evidence type="ECO:0000256" key="1">
    <source>
        <dbReference type="PIRSR" id="PIRSR604597-1"/>
    </source>
</evidence>
<protein>
    <submittedName>
        <fullName evidence="2">DNA-3-methyladenine glycosylase I</fullName>
        <ecNumber evidence="2">3.2.2.20</ecNumber>
    </submittedName>
</protein>
<keyword evidence="3" id="KW-1185">Reference proteome</keyword>